<dbReference type="GO" id="GO:0005737">
    <property type="term" value="C:cytoplasm"/>
    <property type="evidence" value="ECO:0007669"/>
    <property type="project" value="TreeGrafter"/>
</dbReference>
<dbReference type="OrthoDB" id="596910at2"/>
<feature type="domain" description="NAD-dependent epimerase/dehydratase" evidence="1">
    <location>
        <begin position="2"/>
        <end position="221"/>
    </location>
</feature>
<sequence length="326" mass="36257">MIFLTGASGLIGSHIARRLLAEGYAVRALRRSTSNLQALADLQDRIDWVEGDLLDTPLLLQALEGCEQVIHCAGMVSFAPKDAEALYQTNVEGTASLVNAALIAGISRFVHISSVAAIGRPRRKGVVDEEQKWEKSPLNSWYGETKYLAELEVWRAHTEGLPVVIFNPSVVLGPGPMDRSSTRLFGYVQQKGAFYPSGLLNWVDVRDVVAVVMASLQSRTHVGQRYIVSAGSVRYSELFGQMADCLEVSPPKIQVNSLLTTGAYYLEKFKVVFGKKEAMITRETRILSNLEIEFDNSKITKAFNLRFHSLPDTIRWTCQHLEAQIR</sequence>
<dbReference type="Pfam" id="PF01370">
    <property type="entry name" value="Epimerase"/>
    <property type="match status" value="1"/>
</dbReference>
<dbReference type="SUPFAM" id="SSF51735">
    <property type="entry name" value="NAD(P)-binding Rossmann-fold domains"/>
    <property type="match status" value="1"/>
</dbReference>
<dbReference type="Proteomes" id="UP000011910">
    <property type="component" value="Unassembled WGS sequence"/>
</dbReference>
<dbReference type="RefSeq" id="WP_009195438.1">
    <property type="nucleotide sequence ID" value="NZ_AODQ01000044.1"/>
</dbReference>
<reference evidence="2 3" key="1">
    <citation type="journal article" date="2013" name="Genome Announc.">
        <title>Draft Genome Sequence of Cesiribacter andamanensis Strain AMV16T, Isolated from a Soil Sample from a Mud Volcano in the Andaman Islands, India.</title>
        <authorList>
            <person name="Shivaji S."/>
            <person name="Ara S."/>
            <person name="Begum Z."/>
            <person name="Srinivas T.N."/>
            <person name="Singh A."/>
            <person name="Kumar Pinnaka A."/>
        </authorList>
    </citation>
    <scope>NUCLEOTIDE SEQUENCE [LARGE SCALE GENOMIC DNA]</scope>
    <source>
        <strain evidence="2 3">AMV16</strain>
    </source>
</reference>
<dbReference type="GO" id="GO:0004029">
    <property type="term" value="F:aldehyde dehydrogenase (NAD+) activity"/>
    <property type="evidence" value="ECO:0007669"/>
    <property type="project" value="TreeGrafter"/>
</dbReference>
<dbReference type="AlphaFoldDB" id="M7NM39"/>
<protein>
    <submittedName>
        <fullName evidence="2">Cholesterol dehydrogenase</fullName>
    </submittedName>
</protein>
<dbReference type="InterPro" id="IPR036291">
    <property type="entry name" value="NAD(P)-bd_dom_sf"/>
</dbReference>
<evidence type="ECO:0000313" key="3">
    <source>
        <dbReference type="Proteomes" id="UP000011910"/>
    </source>
</evidence>
<gene>
    <name evidence="2" type="ORF">ADICEAN_02043</name>
</gene>
<dbReference type="InterPro" id="IPR051783">
    <property type="entry name" value="NAD(P)-dependent_oxidoreduct"/>
</dbReference>
<dbReference type="eggNOG" id="COG0451">
    <property type="taxonomic scope" value="Bacteria"/>
</dbReference>
<evidence type="ECO:0000259" key="1">
    <source>
        <dbReference type="Pfam" id="PF01370"/>
    </source>
</evidence>
<evidence type="ECO:0000313" key="2">
    <source>
        <dbReference type="EMBL" id="EMR02835.1"/>
    </source>
</evidence>
<comment type="caution">
    <text evidence="2">The sequence shown here is derived from an EMBL/GenBank/DDBJ whole genome shotgun (WGS) entry which is preliminary data.</text>
</comment>
<dbReference type="PANTHER" id="PTHR48079:SF6">
    <property type="entry name" value="NAD(P)-BINDING DOMAIN-CONTAINING PROTEIN-RELATED"/>
    <property type="match status" value="1"/>
</dbReference>
<dbReference type="PANTHER" id="PTHR48079">
    <property type="entry name" value="PROTEIN YEEZ"/>
    <property type="match status" value="1"/>
</dbReference>
<organism evidence="2 3">
    <name type="scientific">Cesiribacter andamanensis AMV16</name>
    <dbReference type="NCBI Taxonomy" id="1279009"/>
    <lineage>
        <taxon>Bacteria</taxon>
        <taxon>Pseudomonadati</taxon>
        <taxon>Bacteroidota</taxon>
        <taxon>Cytophagia</taxon>
        <taxon>Cytophagales</taxon>
        <taxon>Cesiribacteraceae</taxon>
        <taxon>Cesiribacter</taxon>
    </lineage>
</organism>
<keyword evidence="3" id="KW-1185">Reference proteome</keyword>
<accession>M7NM39</accession>
<dbReference type="InterPro" id="IPR001509">
    <property type="entry name" value="Epimerase_deHydtase"/>
</dbReference>
<dbReference type="STRING" id="1279009.ADICEAN_02043"/>
<dbReference type="EMBL" id="AODQ01000044">
    <property type="protein sequence ID" value="EMR02835.1"/>
    <property type="molecule type" value="Genomic_DNA"/>
</dbReference>
<dbReference type="Gene3D" id="3.40.50.720">
    <property type="entry name" value="NAD(P)-binding Rossmann-like Domain"/>
    <property type="match status" value="1"/>
</dbReference>
<name>M7NM39_9BACT</name>
<proteinExistence type="predicted"/>